<proteinExistence type="predicted"/>
<evidence type="ECO:0000313" key="3">
    <source>
        <dbReference type="Proteomes" id="UP000317617"/>
    </source>
</evidence>
<feature type="compositionally biased region" description="Basic and acidic residues" evidence="1">
    <location>
        <begin position="39"/>
        <end position="49"/>
    </location>
</feature>
<evidence type="ECO:0000313" key="2">
    <source>
        <dbReference type="EMBL" id="GEB82093.1"/>
    </source>
</evidence>
<dbReference type="Proteomes" id="UP000317617">
    <property type="component" value="Unassembled WGS sequence"/>
</dbReference>
<accession>A0A4Y3TK08</accession>
<sequence>MRRVARHRTREETAQIDKTQSIDITRDKPENEYPPGGNRNREKDSRHYSDSSGNKR</sequence>
<dbReference type="EMBL" id="BJMU01000001">
    <property type="protein sequence ID" value="GEB82093.1"/>
    <property type="molecule type" value="Genomic_DNA"/>
</dbReference>
<gene>
    <name evidence="2" type="ORF">AOR01nite_05700</name>
</gene>
<evidence type="ECO:0000256" key="1">
    <source>
        <dbReference type="SAM" id="MobiDB-lite"/>
    </source>
</evidence>
<comment type="caution">
    <text evidence="2">The sequence shown here is derived from an EMBL/GenBank/DDBJ whole genome shotgun (WGS) entry which is preliminary data.</text>
</comment>
<feature type="region of interest" description="Disordered" evidence="1">
    <location>
        <begin position="1"/>
        <end position="56"/>
    </location>
</feature>
<dbReference type="AlphaFoldDB" id="A0A4Y3TK08"/>
<organism evidence="2 3">
    <name type="scientific">Acetobacter orleanensis</name>
    <dbReference type="NCBI Taxonomy" id="104099"/>
    <lineage>
        <taxon>Bacteria</taxon>
        <taxon>Pseudomonadati</taxon>
        <taxon>Pseudomonadota</taxon>
        <taxon>Alphaproteobacteria</taxon>
        <taxon>Acetobacterales</taxon>
        <taxon>Acetobacteraceae</taxon>
        <taxon>Acetobacter</taxon>
    </lineage>
</organism>
<keyword evidence="3" id="KW-1185">Reference proteome</keyword>
<name>A0A4Y3TK08_9PROT</name>
<protein>
    <submittedName>
        <fullName evidence="2">Uncharacterized protein</fullName>
    </submittedName>
</protein>
<reference evidence="2 3" key="1">
    <citation type="submission" date="2019-06" db="EMBL/GenBank/DDBJ databases">
        <title>Whole genome shotgun sequence of Acetobacter orleanensis NBRC 13752.</title>
        <authorList>
            <person name="Hosoyama A."/>
            <person name="Uohara A."/>
            <person name="Ohji S."/>
            <person name="Ichikawa N."/>
        </authorList>
    </citation>
    <scope>NUCLEOTIDE SEQUENCE [LARGE SCALE GENOMIC DNA]</scope>
    <source>
        <strain evidence="2 3">NBRC 13752</strain>
    </source>
</reference>